<feature type="domain" description="Metallo-beta-lactamase" evidence="5">
    <location>
        <begin position="60"/>
        <end position="265"/>
    </location>
</feature>
<evidence type="ECO:0000256" key="3">
    <source>
        <dbReference type="ARBA" id="ARBA00022801"/>
    </source>
</evidence>
<keyword evidence="2" id="KW-0479">Metal-binding</keyword>
<keyword evidence="7" id="KW-1185">Reference proteome</keyword>
<dbReference type="Pfam" id="PF00753">
    <property type="entry name" value="Lactamase_B"/>
    <property type="match status" value="1"/>
</dbReference>
<evidence type="ECO:0000256" key="2">
    <source>
        <dbReference type="ARBA" id="ARBA00022723"/>
    </source>
</evidence>
<dbReference type="OrthoDB" id="9773738at2"/>
<dbReference type="KEGG" id="mets:DK389_30865"/>
<dbReference type="PANTHER" id="PTHR42978:SF6">
    <property type="entry name" value="QUORUM-QUENCHING LACTONASE YTNP-RELATED"/>
    <property type="match status" value="1"/>
</dbReference>
<evidence type="ECO:0000256" key="4">
    <source>
        <dbReference type="ARBA" id="ARBA00022833"/>
    </source>
</evidence>
<dbReference type="InterPro" id="IPR036866">
    <property type="entry name" value="RibonucZ/Hydroxyglut_hydro"/>
</dbReference>
<gene>
    <name evidence="6" type="ORF">DK389_30865</name>
</gene>
<keyword evidence="3 6" id="KW-0378">Hydrolase</keyword>
<dbReference type="SUPFAM" id="SSF56281">
    <property type="entry name" value="Metallo-hydrolase/oxidoreductase"/>
    <property type="match status" value="1"/>
</dbReference>
<proteinExistence type="inferred from homology"/>
<dbReference type="AlphaFoldDB" id="A0A2U8WD41"/>
<dbReference type="InterPro" id="IPR001279">
    <property type="entry name" value="Metallo-B-lactamas"/>
</dbReference>
<dbReference type="GO" id="GO:0016787">
    <property type="term" value="F:hydrolase activity"/>
    <property type="evidence" value="ECO:0007669"/>
    <property type="project" value="UniProtKB-KW"/>
</dbReference>
<dbReference type="InterPro" id="IPR051013">
    <property type="entry name" value="MBL_superfamily_lactonases"/>
</dbReference>
<dbReference type="Gene3D" id="3.60.15.10">
    <property type="entry name" value="Ribonuclease Z/Hydroxyacylglutathione hydrolase-like"/>
    <property type="match status" value="1"/>
</dbReference>
<evidence type="ECO:0000313" key="6">
    <source>
        <dbReference type="EMBL" id="AWN44104.1"/>
    </source>
</evidence>
<dbReference type="RefSeq" id="WP_109895532.1">
    <property type="nucleotide sequence ID" value="NZ_CP029550.1"/>
</dbReference>
<dbReference type="Proteomes" id="UP000245926">
    <property type="component" value="Chromosome"/>
</dbReference>
<accession>A0A2U8WD41</accession>
<keyword evidence="4" id="KW-0862">Zinc</keyword>
<dbReference type="EMBL" id="CP029550">
    <property type="protein sequence ID" value="AWN44104.1"/>
    <property type="molecule type" value="Genomic_DNA"/>
</dbReference>
<dbReference type="CDD" id="cd07720">
    <property type="entry name" value="OPHC2-like_MBL-fold"/>
    <property type="match status" value="1"/>
</dbReference>
<name>A0A2U8WD41_9HYPH</name>
<sequence length="292" mass="30549">MAEGSKPLPGALRWRLGDLTVTVLNDGYLQGSIDLVTGISKAEAGALQAAGFRAEAPRLTLNAFLITGPGRKPVLIDTGFGGFGGDTLGRVPAALALTGVKPEEIETVLLTHLHPDHAGGLLAGEGKAAYPNAEIVVHADEVAHWLGDGALARAPEEAKPYFEIAAKATAPYAGRTRTIGGGEEVVPGVTAVHLPGHTPGHTGFRITSGDRALMMWTDVVHLPAIQFKQPEAGVSFDVDGDQARATRKRILDEVAGSRSFIGGSHLEFPALGYVVREGAGYSFVPELWVAAQ</sequence>
<protein>
    <submittedName>
        <fullName evidence="6">MBL fold metallo-hydrolase</fullName>
    </submittedName>
</protein>
<evidence type="ECO:0000256" key="1">
    <source>
        <dbReference type="ARBA" id="ARBA00007749"/>
    </source>
</evidence>
<dbReference type="PANTHER" id="PTHR42978">
    <property type="entry name" value="QUORUM-QUENCHING LACTONASE YTNP-RELATED-RELATED"/>
    <property type="match status" value="1"/>
</dbReference>
<dbReference type="GO" id="GO:0046872">
    <property type="term" value="F:metal ion binding"/>
    <property type="evidence" value="ECO:0007669"/>
    <property type="project" value="UniProtKB-KW"/>
</dbReference>
<evidence type="ECO:0000259" key="5">
    <source>
        <dbReference type="SMART" id="SM00849"/>
    </source>
</evidence>
<comment type="similarity">
    <text evidence="1">Belongs to the metallo-beta-lactamase superfamily.</text>
</comment>
<reference evidence="7" key="1">
    <citation type="submission" date="2018-05" db="EMBL/GenBank/DDBJ databases">
        <title>Complete Genome Sequence of Methylobacterium sp. 17SD2-17.</title>
        <authorList>
            <person name="Srinivasan S."/>
        </authorList>
    </citation>
    <scope>NUCLEOTIDE SEQUENCE [LARGE SCALE GENOMIC DNA]</scope>
    <source>
        <strain evidence="7">17SD2-17</strain>
    </source>
</reference>
<evidence type="ECO:0000313" key="7">
    <source>
        <dbReference type="Proteomes" id="UP000245926"/>
    </source>
</evidence>
<dbReference type="SMART" id="SM00849">
    <property type="entry name" value="Lactamase_B"/>
    <property type="match status" value="1"/>
</dbReference>
<organism evidence="6 7">
    <name type="scientific">Methylobacterium durans</name>
    <dbReference type="NCBI Taxonomy" id="2202825"/>
    <lineage>
        <taxon>Bacteria</taxon>
        <taxon>Pseudomonadati</taxon>
        <taxon>Pseudomonadota</taxon>
        <taxon>Alphaproteobacteria</taxon>
        <taxon>Hyphomicrobiales</taxon>
        <taxon>Methylobacteriaceae</taxon>
        <taxon>Methylobacterium</taxon>
    </lineage>
</organism>